<keyword evidence="6 9" id="KW-0804">Transcription</keyword>
<dbReference type="Pfam" id="PF02701">
    <property type="entry name" value="Zn_ribbon_Dof"/>
    <property type="match status" value="1"/>
</dbReference>
<dbReference type="PANTHER" id="PTHR31992">
    <property type="entry name" value="DOF ZINC FINGER PROTEIN DOF1.4-RELATED"/>
    <property type="match status" value="1"/>
</dbReference>
<reference evidence="11 12" key="1">
    <citation type="submission" date="2022-03" db="EMBL/GenBank/DDBJ databases">
        <authorList>
            <person name="Macdonald S."/>
            <person name="Ahmed S."/>
            <person name="Newling K."/>
        </authorList>
    </citation>
    <scope>NUCLEOTIDE SEQUENCE [LARGE SCALE GENOMIC DNA]</scope>
</reference>
<dbReference type="PROSITE" id="PS01361">
    <property type="entry name" value="ZF_DOF_1"/>
    <property type="match status" value="1"/>
</dbReference>
<evidence type="ECO:0000313" key="11">
    <source>
        <dbReference type="EMBL" id="CAH8389517.1"/>
    </source>
</evidence>
<sequence length="235" mass="26880">MDYSSAFAIGDNHVNQEKPPPRVCPRCNSNNTKFCYYNNYTVSQPRYKCKECLRHWTHGGALRNIPIGGGSRKISAENIQQVNRRHQPFLRGQESNQFVGYFGGSSSSGIANGNQVGSFPETHGDMGLPFHSFPPMHRSYIHDGLFQHDHYNVDSNDLYRNHLNNQLIGSYNALSSDRNSYINQRENQNQWNHQSFNNTMNMNHNASTSGSRQAWDTYQINKNYCVSKSPYQHGP</sequence>
<comment type="caution">
    <text evidence="11">The sequence shown here is derived from an EMBL/GenBank/DDBJ whole genome shotgun (WGS) entry which is preliminary data.</text>
</comment>
<keyword evidence="5 8" id="KW-0238">DNA-binding</keyword>
<keyword evidence="2 8" id="KW-0863">Zinc-finger</keyword>
<evidence type="ECO:0000256" key="8">
    <source>
        <dbReference type="PROSITE-ProRule" id="PRU00071"/>
    </source>
</evidence>
<evidence type="ECO:0000256" key="6">
    <source>
        <dbReference type="ARBA" id="ARBA00023163"/>
    </source>
</evidence>
<dbReference type="InterPro" id="IPR003851">
    <property type="entry name" value="Znf_Dof"/>
</dbReference>
<evidence type="ECO:0000256" key="1">
    <source>
        <dbReference type="ARBA" id="ARBA00022723"/>
    </source>
</evidence>
<evidence type="ECO:0000259" key="10">
    <source>
        <dbReference type="PROSITE" id="PS50884"/>
    </source>
</evidence>
<evidence type="ECO:0000313" key="12">
    <source>
        <dbReference type="Proteomes" id="UP001642260"/>
    </source>
</evidence>
<feature type="domain" description="Dof-type" evidence="10">
    <location>
        <begin position="22"/>
        <end position="76"/>
    </location>
</feature>
<dbReference type="GO" id="GO:0003677">
    <property type="term" value="F:DNA binding"/>
    <property type="evidence" value="ECO:0007669"/>
    <property type="project" value="UniProtKB-UniRule"/>
</dbReference>
<organism evidence="11 12">
    <name type="scientific">Eruca vesicaria subsp. sativa</name>
    <name type="common">Garden rocket</name>
    <name type="synonym">Eruca sativa</name>
    <dbReference type="NCBI Taxonomy" id="29727"/>
    <lineage>
        <taxon>Eukaryota</taxon>
        <taxon>Viridiplantae</taxon>
        <taxon>Streptophyta</taxon>
        <taxon>Embryophyta</taxon>
        <taxon>Tracheophyta</taxon>
        <taxon>Spermatophyta</taxon>
        <taxon>Magnoliopsida</taxon>
        <taxon>eudicotyledons</taxon>
        <taxon>Gunneridae</taxon>
        <taxon>Pentapetalae</taxon>
        <taxon>rosids</taxon>
        <taxon>malvids</taxon>
        <taxon>Brassicales</taxon>
        <taxon>Brassicaceae</taxon>
        <taxon>Brassiceae</taxon>
        <taxon>Eruca</taxon>
    </lineage>
</organism>
<dbReference type="GO" id="GO:0008270">
    <property type="term" value="F:zinc ion binding"/>
    <property type="evidence" value="ECO:0007669"/>
    <property type="project" value="UniProtKB-KW"/>
</dbReference>
<dbReference type="PROSITE" id="PS50884">
    <property type="entry name" value="ZF_DOF_2"/>
    <property type="match status" value="1"/>
</dbReference>
<dbReference type="AlphaFoldDB" id="A0ABC8M1U6"/>
<dbReference type="PANTHER" id="PTHR31992:SF126">
    <property type="entry name" value="DOF ZINC FINGER PROTEIN DOF4.2-RELATED"/>
    <property type="match status" value="1"/>
</dbReference>
<evidence type="ECO:0000256" key="4">
    <source>
        <dbReference type="ARBA" id="ARBA00023015"/>
    </source>
</evidence>
<keyword evidence="4 9" id="KW-0805">Transcription regulation</keyword>
<gene>
    <name evidence="11" type="ORF">ERUC_LOCUS42000</name>
</gene>
<dbReference type="GO" id="GO:0003700">
    <property type="term" value="F:DNA-binding transcription factor activity"/>
    <property type="evidence" value="ECO:0007669"/>
    <property type="project" value="UniProtKB-UniRule"/>
</dbReference>
<keyword evidence="3 9" id="KW-0862">Zinc</keyword>
<evidence type="ECO:0000256" key="5">
    <source>
        <dbReference type="ARBA" id="ARBA00023125"/>
    </source>
</evidence>
<dbReference type="GO" id="GO:0005634">
    <property type="term" value="C:nucleus"/>
    <property type="evidence" value="ECO:0007669"/>
    <property type="project" value="UniProtKB-SubCell"/>
</dbReference>
<comment type="function">
    <text evidence="9">Transcription factor that binds specifically to a 5'-AA[AG]G-3' consensus core sequence.</text>
</comment>
<evidence type="ECO:0000256" key="9">
    <source>
        <dbReference type="RuleBase" id="RU369094"/>
    </source>
</evidence>
<keyword evidence="1 9" id="KW-0479">Metal-binding</keyword>
<protein>
    <recommendedName>
        <fullName evidence="9">Dof zinc finger protein</fullName>
    </recommendedName>
</protein>
<evidence type="ECO:0000256" key="3">
    <source>
        <dbReference type="ARBA" id="ARBA00022833"/>
    </source>
</evidence>
<keyword evidence="7 8" id="KW-0539">Nucleus</keyword>
<evidence type="ECO:0000256" key="7">
    <source>
        <dbReference type="ARBA" id="ARBA00023242"/>
    </source>
</evidence>
<accession>A0ABC8M1U6</accession>
<dbReference type="Proteomes" id="UP001642260">
    <property type="component" value="Unassembled WGS sequence"/>
</dbReference>
<comment type="subcellular location">
    <subcellularLocation>
        <location evidence="8 9">Nucleus</location>
    </subcellularLocation>
</comment>
<proteinExistence type="predicted"/>
<dbReference type="EMBL" id="CAKOAT010838487">
    <property type="protein sequence ID" value="CAH8389517.1"/>
    <property type="molecule type" value="Genomic_DNA"/>
</dbReference>
<dbReference type="InterPro" id="IPR045174">
    <property type="entry name" value="Dof"/>
</dbReference>
<name>A0ABC8M1U6_ERUVS</name>
<evidence type="ECO:0000256" key="2">
    <source>
        <dbReference type="ARBA" id="ARBA00022771"/>
    </source>
</evidence>
<keyword evidence="12" id="KW-1185">Reference proteome</keyword>